<proteinExistence type="predicted"/>
<keyword evidence="1" id="KW-1133">Transmembrane helix</keyword>
<sequence>MSQLSDLTPSNPSLERYRLDGMVLDGFTFGIYTLLSIHAVIAILRSSRRGSGGPRQQKAGLRMQSYILLLYVIVTFLLGAVGFAANARYTEDIWVNFRGQPGWAPEELIVDEFKFWYNRLASDSQGIMVWIMNALLLYRCFVTWNYARWVIFLMSTVYLTIVGVSMSVMILAQRQAIFSRLNIQLSFLALSCAYNILYTVLVAAKLFTVQRRVKNALLSEYAQVYTSIIALIVESAALYFIFDLLFLISFAIHSNTENLILLENCLIQGIAQLLIIIQVAQSRQHTQITTTNSTAQSNTVQPPRQGLAFSSSNAASVTITSNTEVALSNFSGGSLPRIKVPEENELSRNKGSSLEFVGHQHYDVRHRDYDCSTSTVEAEV</sequence>
<accession>A0AA38P8K1</accession>
<gene>
    <name evidence="2" type="ORF">F5878DRAFT_584075</name>
</gene>
<feature type="transmembrane region" description="Helical" evidence="1">
    <location>
        <begin position="183"/>
        <end position="207"/>
    </location>
</feature>
<dbReference type="AlphaFoldDB" id="A0AA38P8K1"/>
<name>A0AA38P8K1_9AGAR</name>
<keyword evidence="1" id="KW-0472">Membrane</keyword>
<keyword evidence="1" id="KW-0812">Transmembrane</keyword>
<evidence type="ECO:0000256" key="1">
    <source>
        <dbReference type="SAM" id="Phobius"/>
    </source>
</evidence>
<feature type="transmembrane region" description="Helical" evidence="1">
    <location>
        <begin position="149"/>
        <end position="171"/>
    </location>
</feature>
<feature type="transmembrane region" description="Helical" evidence="1">
    <location>
        <begin position="124"/>
        <end position="142"/>
    </location>
</feature>
<reference evidence="2" key="1">
    <citation type="submission" date="2022-08" db="EMBL/GenBank/DDBJ databases">
        <authorList>
            <consortium name="DOE Joint Genome Institute"/>
            <person name="Min B."/>
            <person name="Riley R."/>
            <person name="Sierra-Patev S."/>
            <person name="Naranjo-Ortiz M."/>
            <person name="Looney B."/>
            <person name="Konkel Z."/>
            <person name="Slot J.C."/>
            <person name="Sakamoto Y."/>
            <person name="Steenwyk J.L."/>
            <person name="Rokas A."/>
            <person name="Carro J."/>
            <person name="Camarero S."/>
            <person name="Ferreira P."/>
            <person name="Molpeceres G."/>
            <person name="Ruiz-Duenas F.J."/>
            <person name="Serrano A."/>
            <person name="Henrissat B."/>
            <person name="Drula E."/>
            <person name="Hughes K.W."/>
            <person name="Mata J.L."/>
            <person name="Ishikawa N.K."/>
            <person name="Vargas-Isla R."/>
            <person name="Ushijima S."/>
            <person name="Smith C.A."/>
            <person name="Ahrendt S."/>
            <person name="Andreopoulos W."/>
            <person name="He G."/>
            <person name="Labutti K."/>
            <person name="Lipzen A."/>
            <person name="Ng V."/>
            <person name="Sandor L."/>
            <person name="Barry K."/>
            <person name="Martinez A.T."/>
            <person name="Xiao Y."/>
            <person name="Gibbons J.G."/>
            <person name="Terashima K."/>
            <person name="Hibbett D.S."/>
            <person name="Grigoriev I.V."/>
        </authorList>
    </citation>
    <scope>NUCLEOTIDE SEQUENCE</scope>
    <source>
        <strain evidence="2">TFB9207</strain>
    </source>
</reference>
<evidence type="ECO:0000313" key="3">
    <source>
        <dbReference type="Proteomes" id="UP001163846"/>
    </source>
</evidence>
<feature type="transmembrane region" description="Helical" evidence="1">
    <location>
        <begin position="22"/>
        <end position="44"/>
    </location>
</feature>
<dbReference type="Proteomes" id="UP001163846">
    <property type="component" value="Unassembled WGS sequence"/>
</dbReference>
<organism evidence="2 3">
    <name type="scientific">Lentinula raphanica</name>
    <dbReference type="NCBI Taxonomy" id="153919"/>
    <lineage>
        <taxon>Eukaryota</taxon>
        <taxon>Fungi</taxon>
        <taxon>Dikarya</taxon>
        <taxon>Basidiomycota</taxon>
        <taxon>Agaricomycotina</taxon>
        <taxon>Agaricomycetes</taxon>
        <taxon>Agaricomycetidae</taxon>
        <taxon>Agaricales</taxon>
        <taxon>Marasmiineae</taxon>
        <taxon>Omphalotaceae</taxon>
        <taxon>Lentinula</taxon>
    </lineage>
</organism>
<dbReference type="EMBL" id="MU806207">
    <property type="protein sequence ID" value="KAJ3838026.1"/>
    <property type="molecule type" value="Genomic_DNA"/>
</dbReference>
<evidence type="ECO:0000313" key="2">
    <source>
        <dbReference type="EMBL" id="KAJ3838026.1"/>
    </source>
</evidence>
<comment type="caution">
    <text evidence="2">The sequence shown here is derived from an EMBL/GenBank/DDBJ whole genome shotgun (WGS) entry which is preliminary data.</text>
</comment>
<protein>
    <submittedName>
        <fullName evidence="2">Uncharacterized protein</fullName>
    </submittedName>
</protein>
<feature type="transmembrane region" description="Helical" evidence="1">
    <location>
        <begin position="65"/>
        <end position="85"/>
    </location>
</feature>
<feature type="transmembrane region" description="Helical" evidence="1">
    <location>
        <begin position="228"/>
        <end position="252"/>
    </location>
</feature>
<keyword evidence="3" id="KW-1185">Reference proteome</keyword>